<reference evidence="3" key="2">
    <citation type="journal article" date="2023" name="IMA Fungus">
        <title>Comparative genomic study of the Penicillium genus elucidates a diverse pangenome and 15 lateral gene transfer events.</title>
        <authorList>
            <person name="Petersen C."/>
            <person name="Sorensen T."/>
            <person name="Nielsen M.R."/>
            <person name="Sondergaard T.E."/>
            <person name="Sorensen J.L."/>
            <person name="Fitzpatrick D.A."/>
            <person name="Frisvad J.C."/>
            <person name="Nielsen K.L."/>
        </authorList>
    </citation>
    <scope>NUCLEOTIDE SEQUENCE</scope>
    <source>
        <strain evidence="3">IBT 23319</strain>
    </source>
</reference>
<feature type="region of interest" description="Disordered" evidence="1">
    <location>
        <begin position="38"/>
        <end position="177"/>
    </location>
</feature>
<evidence type="ECO:0000313" key="4">
    <source>
        <dbReference type="Proteomes" id="UP001147733"/>
    </source>
</evidence>
<keyword evidence="4" id="KW-1185">Reference proteome</keyword>
<evidence type="ECO:0000313" key="3">
    <source>
        <dbReference type="EMBL" id="KAJ5235636.1"/>
    </source>
</evidence>
<comment type="caution">
    <text evidence="3">The sequence shown here is derived from an EMBL/GenBank/DDBJ whole genome shotgun (WGS) entry which is preliminary data.</text>
</comment>
<dbReference type="OrthoDB" id="4369785at2759"/>
<protein>
    <submittedName>
        <fullName evidence="3">Uncharacterized protein</fullName>
    </submittedName>
</protein>
<dbReference type="AlphaFoldDB" id="A0A9W9P553"/>
<keyword evidence="2" id="KW-0732">Signal</keyword>
<sequence length="265" mass="25825">MKFNIVLGLTTILYMAPNAVAWNLPAALVGNNRLEATPTAQPSGGVEPTGTLPTGTFPSGGFGGAVPSGGFGGGAAPSGGFGGGAAPSGGFGGHHGHHGHGGGEAPSGSLPTGGPQPSGGASSFEGGVSLIGGESGEGEGQGNGGEAPVPTAASSGAPSGAPSGVPSGFPGGGFEGQSSFGSASPLPLLDPLSLALAARASMRVKAETKEMVKASNASTLARSVPYRLRSPMGYLCSFVAFSLPSTYRLDYVCLWLLAQLQSKKK</sequence>
<feature type="compositionally biased region" description="Gly residues" evidence="1">
    <location>
        <begin position="129"/>
        <end position="145"/>
    </location>
</feature>
<organism evidence="3 4">
    <name type="scientific">Penicillium citrinum</name>
    <dbReference type="NCBI Taxonomy" id="5077"/>
    <lineage>
        <taxon>Eukaryota</taxon>
        <taxon>Fungi</taxon>
        <taxon>Dikarya</taxon>
        <taxon>Ascomycota</taxon>
        <taxon>Pezizomycotina</taxon>
        <taxon>Eurotiomycetes</taxon>
        <taxon>Eurotiomycetidae</taxon>
        <taxon>Eurotiales</taxon>
        <taxon>Aspergillaceae</taxon>
        <taxon>Penicillium</taxon>
    </lineage>
</organism>
<dbReference type="RefSeq" id="XP_056503136.1">
    <property type="nucleotide sequence ID" value="XM_056643724.1"/>
</dbReference>
<evidence type="ECO:0000256" key="2">
    <source>
        <dbReference type="SAM" id="SignalP"/>
    </source>
</evidence>
<evidence type="ECO:0000256" key="1">
    <source>
        <dbReference type="SAM" id="MobiDB-lite"/>
    </source>
</evidence>
<feature type="chain" id="PRO_5040788627" evidence="2">
    <location>
        <begin position="22"/>
        <end position="265"/>
    </location>
</feature>
<feature type="compositionally biased region" description="Gly residues" evidence="1">
    <location>
        <begin position="58"/>
        <end position="93"/>
    </location>
</feature>
<accession>A0A9W9P553</accession>
<dbReference type="GeneID" id="81382891"/>
<feature type="compositionally biased region" description="Low complexity" evidence="1">
    <location>
        <begin position="146"/>
        <end position="168"/>
    </location>
</feature>
<feature type="compositionally biased region" description="Low complexity" evidence="1">
    <location>
        <begin position="48"/>
        <end position="57"/>
    </location>
</feature>
<dbReference type="EMBL" id="JAPQKT010000003">
    <property type="protein sequence ID" value="KAJ5235636.1"/>
    <property type="molecule type" value="Genomic_DNA"/>
</dbReference>
<reference evidence="3" key="1">
    <citation type="submission" date="2022-11" db="EMBL/GenBank/DDBJ databases">
        <authorList>
            <person name="Petersen C."/>
        </authorList>
    </citation>
    <scope>NUCLEOTIDE SEQUENCE</scope>
    <source>
        <strain evidence="3">IBT 23319</strain>
    </source>
</reference>
<name>A0A9W9P553_PENCI</name>
<proteinExistence type="predicted"/>
<feature type="signal peptide" evidence="2">
    <location>
        <begin position="1"/>
        <end position="21"/>
    </location>
</feature>
<dbReference type="Proteomes" id="UP001147733">
    <property type="component" value="Unassembled WGS sequence"/>
</dbReference>
<gene>
    <name evidence="3" type="ORF">N7469_004804</name>
</gene>